<keyword evidence="1" id="KW-0175">Coiled coil</keyword>
<dbReference type="AlphaFoldDB" id="A0A0D0AYN6"/>
<evidence type="ECO:0000313" key="3">
    <source>
        <dbReference type="EMBL" id="KIK55815.1"/>
    </source>
</evidence>
<evidence type="ECO:0000256" key="1">
    <source>
        <dbReference type="SAM" id="Coils"/>
    </source>
</evidence>
<feature type="coiled-coil region" evidence="1">
    <location>
        <begin position="248"/>
        <end position="283"/>
    </location>
</feature>
<evidence type="ECO:0000313" key="4">
    <source>
        <dbReference type="Proteomes" id="UP000053593"/>
    </source>
</evidence>
<feature type="region of interest" description="Disordered" evidence="2">
    <location>
        <begin position="184"/>
        <end position="206"/>
    </location>
</feature>
<evidence type="ECO:0000256" key="2">
    <source>
        <dbReference type="SAM" id="MobiDB-lite"/>
    </source>
</evidence>
<dbReference type="Proteomes" id="UP000053593">
    <property type="component" value="Unassembled WGS sequence"/>
</dbReference>
<proteinExistence type="predicted"/>
<dbReference type="OrthoDB" id="2919534at2759"/>
<reference evidence="3 4" key="1">
    <citation type="submission" date="2014-04" db="EMBL/GenBank/DDBJ databases">
        <title>Evolutionary Origins and Diversification of the Mycorrhizal Mutualists.</title>
        <authorList>
            <consortium name="DOE Joint Genome Institute"/>
            <consortium name="Mycorrhizal Genomics Consortium"/>
            <person name="Kohler A."/>
            <person name="Kuo A."/>
            <person name="Nagy L.G."/>
            <person name="Floudas D."/>
            <person name="Copeland A."/>
            <person name="Barry K.W."/>
            <person name="Cichocki N."/>
            <person name="Veneault-Fourrey C."/>
            <person name="LaButti K."/>
            <person name="Lindquist E.A."/>
            <person name="Lipzen A."/>
            <person name="Lundell T."/>
            <person name="Morin E."/>
            <person name="Murat C."/>
            <person name="Riley R."/>
            <person name="Ohm R."/>
            <person name="Sun H."/>
            <person name="Tunlid A."/>
            <person name="Henrissat B."/>
            <person name="Grigoriev I.V."/>
            <person name="Hibbett D.S."/>
            <person name="Martin F."/>
        </authorList>
    </citation>
    <scope>NUCLEOTIDE SEQUENCE [LARGE SCALE GENOMIC DNA]</scope>
    <source>
        <strain evidence="3 4">FD-317 M1</strain>
    </source>
</reference>
<gene>
    <name evidence="3" type="ORF">GYMLUDRAFT_248408</name>
</gene>
<dbReference type="EMBL" id="KN834803">
    <property type="protein sequence ID" value="KIK55815.1"/>
    <property type="molecule type" value="Genomic_DNA"/>
</dbReference>
<accession>A0A0D0AYN6</accession>
<dbReference type="HOGENOM" id="CLU_983712_0_0_1"/>
<name>A0A0D0AYN6_9AGAR</name>
<keyword evidence="4" id="KW-1185">Reference proteome</keyword>
<protein>
    <submittedName>
        <fullName evidence="3">Unplaced genomic scaffold GYMLUscaffold_55, whole genome shotgun sequence</fullName>
    </submittedName>
</protein>
<organism evidence="3 4">
    <name type="scientific">Collybiopsis luxurians FD-317 M1</name>
    <dbReference type="NCBI Taxonomy" id="944289"/>
    <lineage>
        <taxon>Eukaryota</taxon>
        <taxon>Fungi</taxon>
        <taxon>Dikarya</taxon>
        <taxon>Basidiomycota</taxon>
        <taxon>Agaricomycotina</taxon>
        <taxon>Agaricomycetes</taxon>
        <taxon>Agaricomycetidae</taxon>
        <taxon>Agaricales</taxon>
        <taxon>Marasmiineae</taxon>
        <taxon>Omphalotaceae</taxon>
        <taxon>Collybiopsis</taxon>
        <taxon>Collybiopsis luxurians</taxon>
    </lineage>
</organism>
<sequence length="283" mass="31534">MLQVKLINGEGKEVDVPVMVDDGAMIAAMDSSMYRELHGVIGGWSPLQRQFCMANGTLVKGEACWDGHVSIAGAVTDGSFEVFDSGGSWWFLFGKPPLEHFRVVHDYAEDTIKVEGERRQKRLVFNGGLGKRVDVEVCMMGMGKKQDLLGAFIAVSEQPEGSVNTASRVIKEILTPLYREVSTTAGDSESVNGTNGLLQGSPRSRPTQMTMEEVKDEELGCSPLKAMDAEELVIEPNDVDEEEQGLLLDKLVREFDTLRMEQARALEEHLRKDEKRKQKEERR</sequence>